<feature type="coiled-coil region" evidence="1">
    <location>
        <begin position="248"/>
        <end position="281"/>
    </location>
</feature>
<feature type="transmembrane region" description="Helical" evidence="2">
    <location>
        <begin position="465"/>
        <end position="491"/>
    </location>
</feature>
<evidence type="ECO:0008006" key="4">
    <source>
        <dbReference type="Google" id="ProtNLM"/>
    </source>
</evidence>
<feature type="transmembrane region" description="Helical" evidence="2">
    <location>
        <begin position="511"/>
        <end position="533"/>
    </location>
</feature>
<dbReference type="AlphaFoldDB" id="A0A0F9DTK3"/>
<dbReference type="EMBL" id="LAZR01027651">
    <property type="protein sequence ID" value="KKL65064.1"/>
    <property type="molecule type" value="Genomic_DNA"/>
</dbReference>
<feature type="non-terminal residue" evidence="3">
    <location>
        <position position="645"/>
    </location>
</feature>
<gene>
    <name evidence="3" type="ORF">LCGC14_2158720</name>
</gene>
<protein>
    <recommendedName>
        <fullName evidence="4">Phage tail tape measure protein domain-containing protein</fullName>
    </recommendedName>
</protein>
<feature type="transmembrane region" description="Helical" evidence="2">
    <location>
        <begin position="420"/>
        <end position="444"/>
    </location>
</feature>
<reference evidence="3" key="1">
    <citation type="journal article" date="2015" name="Nature">
        <title>Complex archaea that bridge the gap between prokaryotes and eukaryotes.</title>
        <authorList>
            <person name="Spang A."/>
            <person name="Saw J.H."/>
            <person name="Jorgensen S.L."/>
            <person name="Zaremba-Niedzwiedzka K."/>
            <person name="Martijn J."/>
            <person name="Lind A.E."/>
            <person name="van Eijk R."/>
            <person name="Schleper C."/>
            <person name="Guy L."/>
            <person name="Ettema T.J."/>
        </authorList>
    </citation>
    <scope>NUCLEOTIDE SEQUENCE</scope>
</reference>
<keyword evidence="2" id="KW-0812">Transmembrane</keyword>
<evidence type="ECO:0000256" key="1">
    <source>
        <dbReference type="SAM" id="Coils"/>
    </source>
</evidence>
<name>A0A0F9DTK3_9ZZZZ</name>
<keyword evidence="1" id="KW-0175">Coiled coil</keyword>
<keyword evidence="2" id="KW-0472">Membrane</keyword>
<proteinExistence type="predicted"/>
<feature type="non-terminal residue" evidence="3">
    <location>
        <position position="1"/>
    </location>
</feature>
<sequence length="645" mass="68753">INEMDIMLAANRAALLGIPVDELENLMAIARAAATATGESVQKMFNDIVVGIGRASPMILDNLGIVIKIETATAEYAATIGKTAAELTDAEKKQALLNAVLVSGEDIMRKVGEAGKTVTDVERWQQVTAVVADLRAELGQALLPVMNQVFTVLTETLRGWVEQLSELNRLTRAVRALEEGSASLNQELIAEKDALNDLLYVEDQLNQAVEDQKTLLFAAGLAWSESLEDAALELQAHRKLITAKEFRIKTLEVEIRALQGLKETEEDLVKTTKTLTEADKLYIKGLEAMKDIIQGNRTEYERLADTLVFLQSFNWPESETFALKLQADAIDIIIRKMIVLMNLRREAMGLPPGRWVAGTGPQLTGPPLPPVTTDGDSGGAAAAAAGGGAGAAVLQSLAAAFMQIESLAMVLDPLTTIFEAMAAVLEPLINTALAPLVGLLIAVGQELGRMFMPVIEALTPILQDLVSVVASLLMPVFILLAPIISIVTAALEVLGPIIQMAAVFLDFLMRPVQALAIVIGAIISWLVALGKVIGYIVTFQWGKIGTVVGGPSAAEIARRIAAVFTRPPLEFGERAAELGGYALEGEPGFEVPGGGGIPSTTTIQRAPDIYVTIHIENIYGAGGAEQAGMDIARVLREHALAGGQI</sequence>
<evidence type="ECO:0000256" key="2">
    <source>
        <dbReference type="SAM" id="Phobius"/>
    </source>
</evidence>
<accession>A0A0F9DTK3</accession>
<evidence type="ECO:0000313" key="3">
    <source>
        <dbReference type="EMBL" id="KKL65064.1"/>
    </source>
</evidence>
<keyword evidence="2" id="KW-1133">Transmembrane helix</keyword>
<comment type="caution">
    <text evidence="3">The sequence shown here is derived from an EMBL/GenBank/DDBJ whole genome shotgun (WGS) entry which is preliminary data.</text>
</comment>
<organism evidence="3">
    <name type="scientific">marine sediment metagenome</name>
    <dbReference type="NCBI Taxonomy" id="412755"/>
    <lineage>
        <taxon>unclassified sequences</taxon>
        <taxon>metagenomes</taxon>
        <taxon>ecological metagenomes</taxon>
    </lineage>
</organism>